<evidence type="ECO:0000313" key="5">
    <source>
        <dbReference type="EMBL" id="TXD71641.1"/>
    </source>
</evidence>
<dbReference type="GO" id="GO:0016757">
    <property type="term" value="F:glycosyltransferase activity"/>
    <property type="evidence" value="ECO:0007669"/>
    <property type="project" value="UniProtKB-KW"/>
</dbReference>
<accession>A0A5C6YVL7</accession>
<dbReference type="OrthoDB" id="9771846at2"/>
<keyword evidence="6" id="KW-1185">Reference proteome</keyword>
<reference evidence="5 6" key="1">
    <citation type="submission" date="2019-08" db="EMBL/GenBank/DDBJ databases">
        <title>Genome of Aequorivita antarctica SW49 (type strain).</title>
        <authorList>
            <person name="Bowman J.P."/>
        </authorList>
    </citation>
    <scope>NUCLEOTIDE SEQUENCE [LARGE SCALE GENOMIC DNA]</scope>
    <source>
        <strain evidence="5 6">SW49</strain>
    </source>
</reference>
<dbReference type="SUPFAM" id="SSF53448">
    <property type="entry name" value="Nucleotide-diphospho-sugar transferases"/>
    <property type="match status" value="1"/>
</dbReference>
<dbReference type="PANTHER" id="PTHR43179">
    <property type="entry name" value="RHAMNOSYLTRANSFERASE WBBL"/>
    <property type="match status" value="1"/>
</dbReference>
<comment type="caution">
    <text evidence="5">The sequence shown here is derived from an EMBL/GenBank/DDBJ whole genome shotgun (WGS) entry which is preliminary data.</text>
</comment>
<protein>
    <submittedName>
        <fullName evidence="5">Glycosyltransferase family 2 protein</fullName>
    </submittedName>
</protein>
<dbReference type="Gene3D" id="3.90.550.10">
    <property type="entry name" value="Spore Coat Polysaccharide Biosynthesis Protein SpsA, Chain A"/>
    <property type="match status" value="1"/>
</dbReference>
<name>A0A5C6YVL7_9FLAO</name>
<comment type="similarity">
    <text evidence="1">Belongs to the glycosyltransferase 2 family.</text>
</comment>
<evidence type="ECO:0000256" key="2">
    <source>
        <dbReference type="ARBA" id="ARBA00022676"/>
    </source>
</evidence>
<evidence type="ECO:0000256" key="1">
    <source>
        <dbReference type="ARBA" id="ARBA00006739"/>
    </source>
</evidence>
<keyword evidence="3 5" id="KW-0808">Transferase</keyword>
<dbReference type="EMBL" id="VORT01000015">
    <property type="protein sequence ID" value="TXD71641.1"/>
    <property type="molecule type" value="Genomic_DNA"/>
</dbReference>
<organism evidence="5 6">
    <name type="scientific">Aequorivita antarctica</name>
    <dbReference type="NCBI Taxonomy" id="153266"/>
    <lineage>
        <taxon>Bacteria</taxon>
        <taxon>Pseudomonadati</taxon>
        <taxon>Bacteroidota</taxon>
        <taxon>Flavobacteriia</taxon>
        <taxon>Flavobacteriales</taxon>
        <taxon>Flavobacteriaceae</taxon>
        <taxon>Aequorivita</taxon>
    </lineage>
</organism>
<evidence type="ECO:0000256" key="3">
    <source>
        <dbReference type="ARBA" id="ARBA00022679"/>
    </source>
</evidence>
<gene>
    <name evidence="5" type="ORF">ESU54_16035</name>
</gene>
<evidence type="ECO:0000313" key="6">
    <source>
        <dbReference type="Proteomes" id="UP000321497"/>
    </source>
</evidence>
<evidence type="ECO:0000259" key="4">
    <source>
        <dbReference type="Pfam" id="PF00535"/>
    </source>
</evidence>
<feature type="domain" description="Glycosyltransferase 2-like" evidence="4">
    <location>
        <begin position="7"/>
        <end position="111"/>
    </location>
</feature>
<dbReference type="AlphaFoldDB" id="A0A5C6YVL7"/>
<dbReference type="InterPro" id="IPR029044">
    <property type="entry name" value="Nucleotide-diphossugar_trans"/>
</dbReference>
<proteinExistence type="inferred from homology"/>
<dbReference type="Pfam" id="PF00535">
    <property type="entry name" value="Glycos_transf_2"/>
    <property type="match status" value="1"/>
</dbReference>
<sequence length="286" mass="32706">MMKTIAVLITCHNRKEKTLQCLQTLFKANLPENLKMEFFLVDDGCTDGTSKAVTDIYPEINIVLGNGNLFWAGGMRLAFNEARKHSDYDGYLLLNDDVELTRDFLSKIIETQEYCLKKHKKGGLYSGSTKEKRSGKISYGGNVLTKGIDFPAYALVQPSEIPQPCHLTNANILYVEKEVIDEIGFFDENFSHAFADYDFSLRAFKAGFPIYITAGICGYCKDDHGNNWSNSKKLKNRIKYLKSPTGLAYKEYMYYGRSHFPKQVPKMFLKLWAKTLFPSLWDLKNK</sequence>
<dbReference type="Proteomes" id="UP000321497">
    <property type="component" value="Unassembled WGS sequence"/>
</dbReference>
<dbReference type="PANTHER" id="PTHR43179:SF12">
    <property type="entry name" value="GALACTOFURANOSYLTRANSFERASE GLFT2"/>
    <property type="match status" value="1"/>
</dbReference>
<dbReference type="RefSeq" id="WP_111845491.1">
    <property type="nucleotide sequence ID" value="NZ_VORT01000015.1"/>
</dbReference>
<keyword evidence="2" id="KW-0328">Glycosyltransferase</keyword>
<dbReference type="InterPro" id="IPR001173">
    <property type="entry name" value="Glyco_trans_2-like"/>
</dbReference>